<evidence type="ECO:0000256" key="1">
    <source>
        <dbReference type="ARBA" id="ARBA00022801"/>
    </source>
</evidence>
<feature type="domain" description="MurNAc-LAA" evidence="3">
    <location>
        <begin position="110"/>
        <end position="218"/>
    </location>
</feature>
<dbReference type="PANTHER" id="PTHR30404:SF0">
    <property type="entry name" value="N-ACETYLMURAMOYL-L-ALANINE AMIDASE AMIC"/>
    <property type="match status" value="1"/>
</dbReference>
<organism evidence="4 5">
    <name type="scientific">Pullulanibacillus camelliae</name>
    <dbReference type="NCBI Taxonomy" id="1707096"/>
    <lineage>
        <taxon>Bacteria</taxon>
        <taxon>Bacillati</taxon>
        <taxon>Bacillota</taxon>
        <taxon>Bacilli</taxon>
        <taxon>Bacillales</taxon>
        <taxon>Sporolactobacillaceae</taxon>
        <taxon>Pullulanibacillus</taxon>
    </lineage>
</organism>
<dbReference type="Gene3D" id="3.40.630.40">
    <property type="entry name" value="Zn-dependent exopeptidases"/>
    <property type="match status" value="1"/>
</dbReference>
<reference evidence="4" key="1">
    <citation type="journal article" date="2014" name="Int. J. Syst. Evol. Microbiol.">
        <title>Complete genome sequence of Corynebacterium casei LMG S-19264T (=DSM 44701T), isolated from a smear-ripened cheese.</title>
        <authorList>
            <consortium name="US DOE Joint Genome Institute (JGI-PGF)"/>
            <person name="Walter F."/>
            <person name="Albersmeier A."/>
            <person name="Kalinowski J."/>
            <person name="Ruckert C."/>
        </authorList>
    </citation>
    <scope>NUCLEOTIDE SEQUENCE</scope>
    <source>
        <strain evidence="4">CGMCC 1.15371</strain>
    </source>
</reference>
<name>A0A8J3E0P9_9BACL</name>
<dbReference type="Proteomes" id="UP000628775">
    <property type="component" value="Unassembled WGS sequence"/>
</dbReference>
<dbReference type="RefSeq" id="WP_188696953.1">
    <property type="nucleotide sequence ID" value="NZ_BMIR01000020.1"/>
</dbReference>
<comment type="caution">
    <text evidence="4">The sequence shown here is derived from an EMBL/GenBank/DDBJ whole genome shotgun (WGS) entry which is preliminary data.</text>
</comment>
<feature type="signal peptide" evidence="2">
    <location>
        <begin position="1"/>
        <end position="25"/>
    </location>
</feature>
<reference evidence="4" key="2">
    <citation type="submission" date="2020-09" db="EMBL/GenBank/DDBJ databases">
        <authorList>
            <person name="Sun Q."/>
            <person name="Zhou Y."/>
        </authorList>
    </citation>
    <scope>NUCLEOTIDE SEQUENCE</scope>
    <source>
        <strain evidence="4">CGMCC 1.15371</strain>
    </source>
</reference>
<gene>
    <name evidence="4" type="ORF">GCM10011391_33260</name>
</gene>
<dbReference type="InterPro" id="IPR002508">
    <property type="entry name" value="MurNAc-LAA_cat"/>
</dbReference>
<evidence type="ECO:0000313" key="4">
    <source>
        <dbReference type="EMBL" id="GGE51817.1"/>
    </source>
</evidence>
<dbReference type="AlphaFoldDB" id="A0A8J3E0P9"/>
<evidence type="ECO:0000256" key="2">
    <source>
        <dbReference type="SAM" id="SignalP"/>
    </source>
</evidence>
<evidence type="ECO:0000259" key="3">
    <source>
        <dbReference type="SMART" id="SM00646"/>
    </source>
</evidence>
<dbReference type="GO" id="GO:0009253">
    <property type="term" value="P:peptidoglycan catabolic process"/>
    <property type="evidence" value="ECO:0007669"/>
    <property type="project" value="InterPro"/>
</dbReference>
<dbReference type="PROSITE" id="PS51257">
    <property type="entry name" value="PROKAR_LIPOPROTEIN"/>
    <property type="match status" value="1"/>
</dbReference>
<feature type="chain" id="PRO_5035162180" description="MurNAc-LAA domain-containing protein" evidence="2">
    <location>
        <begin position="26"/>
        <end position="231"/>
    </location>
</feature>
<keyword evidence="2" id="KW-0732">Signal</keyword>
<dbReference type="CDD" id="cd02696">
    <property type="entry name" value="MurNAc-LAA"/>
    <property type="match status" value="1"/>
</dbReference>
<evidence type="ECO:0000313" key="5">
    <source>
        <dbReference type="Proteomes" id="UP000628775"/>
    </source>
</evidence>
<protein>
    <recommendedName>
        <fullName evidence="3">MurNAc-LAA domain-containing protein</fullName>
    </recommendedName>
</protein>
<dbReference type="InterPro" id="IPR050695">
    <property type="entry name" value="N-acetylmuramoyl_amidase_3"/>
</dbReference>
<dbReference type="EMBL" id="BMIR01000020">
    <property type="protein sequence ID" value="GGE51817.1"/>
    <property type="molecule type" value="Genomic_DNA"/>
</dbReference>
<dbReference type="Pfam" id="PF01520">
    <property type="entry name" value="Amidase_3"/>
    <property type="match status" value="1"/>
</dbReference>
<sequence>MRKRILIGFVIILSLFLLGACGNDAQDHFKRNGNMKKEDHQTTEVFKVVIDPGHGGQDKGTTGADGRYEKDFTLSLGKKVEGLLKKEQGIKVYMTREDDDFISQTSRYRPNYANKLNADLYISIHANAFTDSTVSGTQTYYYHAGSQAFAKILQKHIAKATGFPDRGVKKEDLFVVKDTKMPAALVEVGYLTNPHDEAKMFADNFQKHIADSMVNAIKEYKSQSSKKGFFL</sequence>
<dbReference type="GO" id="GO:0030288">
    <property type="term" value="C:outer membrane-bounded periplasmic space"/>
    <property type="evidence" value="ECO:0007669"/>
    <property type="project" value="TreeGrafter"/>
</dbReference>
<keyword evidence="1" id="KW-0378">Hydrolase</keyword>
<dbReference type="GO" id="GO:0008745">
    <property type="term" value="F:N-acetylmuramoyl-L-alanine amidase activity"/>
    <property type="evidence" value="ECO:0007669"/>
    <property type="project" value="InterPro"/>
</dbReference>
<dbReference type="PANTHER" id="PTHR30404">
    <property type="entry name" value="N-ACETYLMURAMOYL-L-ALANINE AMIDASE"/>
    <property type="match status" value="1"/>
</dbReference>
<proteinExistence type="predicted"/>
<dbReference type="SMART" id="SM00646">
    <property type="entry name" value="Ami_3"/>
    <property type="match status" value="1"/>
</dbReference>
<keyword evidence="5" id="KW-1185">Reference proteome</keyword>
<dbReference type="SUPFAM" id="SSF53187">
    <property type="entry name" value="Zn-dependent exopeptidases"/>
    <property type="match status" value="1"/>
</dbReference>
<accession>A0A8J3E0P9</accession>